<reference evidence="14 15" key="1">
    <citation type="submission" date="2024-09" db="EMBL/GenBank/DDBJ databases">
        <authorList>
            <person name="Sun Q."/>
            <person name="Mori K."/>
        </authorList>
    </citation>
    <scope>NUCLEOTIDE SEQUENCE [LARGE SCALE GENOMIC DNA]</scope>
    <source>
        <strain evidence="14 15">CICC 11035S</strain>
    </source>
</reference>
<keyword evidence="15" id="KW-1185">Reference proteome</keyword>
<proteinExistence type="predicted"/>
<keyword evidence="8 11" id="KW-1133">Transmembrane helix</keyword>
<dbReference type="PROSITE" id="PS50109">
    <property type="entry name" value="HIS_KIN"/>
    <property type="match status" value="1"/>
</dbReference>
<dbReference type="InterPro" id="IPR003660">
    <property type="entry name" value="HAMP_dom"/>
</dbReference>
<dbReference type="PANTHER" id="PTHR45436:SF8">
    <property type="entry name" value="HISTIDINE KINASE"/>
    <property type="match status" value="1"/>
</dbReference>
<evidence type="ECO:0000256" key="1">
    <source>
        <dbReference type="ARBA" id="ARBA00000085"/>
    </source>
</evidence>
<keyword evidence="10 11" id="KW-0472">Membrane</keyword>
<dbReference type="EMBL" id="JBHLTM010000027">
    <property type="protein sequence ID" value="MFC0684551.1"/>
    <property type="molecule type" value="Genomic_DNA"/>
</dbReference>
<evidence type="ECO:0000259" key="13">
    <source>
        <dbReference type="PROSITE" id="PS50885"/>
    </source>
</evidence>
<evidence type="ECO:0000313" key="14">
    <source>
        <dbReference type="EMBL" id="MFC0684551.1"/>
    </source>
</evidence>
<evidence type="ECO:0000256" key="10">
    <source>
        <dbReference type="ARBA" id="ARBA00023136"/>
    </source>
</evidence>
<dbReference type="InterPro" id="IPR036097">
    <property type="entry name" value="HisK_dim/P_sf"/>
</dbReference>
<dbReference type="InterPro" id="IPR036890">
    <property type="entry name" value="HATPase_C_sf"/>
</dbReference>
<keyword evidence="6 11" id="KW-0812">Transmembrane</keyword>
<dbReference type="Gene3D" id="3.30.565.10">
    <property type="entry name" value="Histidine kinase-like ATPase, C-terminal domain"/>
    <property type="match status" value="1"/>
</dbReference>
<comment type="catalytic activity">
    <reaction evidence="1">
        <text>ATP + protein L-histidine = ADP + protein N-phospho-L-histidine.</text>
        <dbReference type="EC" id="2.7.13.3"/>
    </reaction>
</comment>
<protein>
    <recommendedName>
        <fullName evidence="3">histidine kinase</fullName>
        <ecNumber evidence="3">2.7.13.3</ecNumber>
    </recommendedName>
</protein>
<dbReference type="SMART" id="SM00304">
    <property type="entry name" value="HAMP"/>
    <property type="match status" value="1"/>
</dbReference>
<dbReference type="RefSeq" id="WP_267219406.1">
    <property type="nucleotide sequence ID" value="NZ_JAPCWC010000004.1"/>
</dbReference>
<feature type="transmembrane region" description="Helical" evidence="11">
    <location>
        <begin position="20"/>
        <end position="41"/>
    </location>
</feature>
<keyword evidence="5" id="KW-0808">Transferase</keyword>
<keyword evidence="4" id="KW-0597">Phosphoprotein</keyword>
<comment type="caution">
    <text evidence="14">The sequence shown here is derived from an EMBL/GenBank/DDBJ whole genome shotgun (WGS) entry which is preliminary data.</text>
</comment>
<keyword evidence="7 14" id="KW-0418">Kinase</keyword>
<evidence type="ECO:0000256" key="6">
    <source>
        <dbReference type="ARBA" id="ARBA00022692"/>
    </source>
</evidence>
<dbReference type="SMART" id="SM00388">
    <property type="entry name" value="HisKA"/>
    <property type="match status" value="1"/>
</dbReference>
<dbReference type="Pfam" id="PF02518">
    <property type="entry name" value="HATPase_c"/>
    <property type="match status" value="1"/>
</dbReference>
<evidence type="ECO:0000256" key="7">
    <source>
        <dbReference type="ARBA" id="ARBA00022777"/>
    </source>
</evidence>
<feature type="domain" description="Histidine kinase" evidence="12">
    <location>
        <begin position="254"/>
        <end position="466"/>
    </location>
</feature>
<keyword evidence="9" id="KW-0902">Two-component regulatory system</keyword>
<dbReference type="PRINTS" id="PR00344">
    <property type="entry name" value="BCTRLSENSOR"/>
</dbReference>
<feature type="domain" description="HAMP" evidence="13">
    <location>
        <begin position="193"/>
        <end position="246"/>
    </location>
</feature>
<evidence type="ECO:0000259" key="12">
    <source>
        <dbReference type="PROSITE" id="PS50109"/>
    </source>
</evidence>
<dbReference type="CDD" id="cd00082">
    <property type="entry name" value="HisKA"/>
    <property type="match status" value="1"/>
</dbReference>
<dbReference type="SUPFAM" id="SSF55874">
    <property type="entry name" value="ATPase domain of HSP90 chaperone/DNA topoisomerase II/histidine kinase"/>
    <property type="match status" value="1"/>
</dbReference>
<evidence type="ECO:0000313" key="15">
    <source>
        <dbReference type="Proteomes" id="UP001589858"/>
    </source>
</evidence>
<evidence type="ECO:0000256" key="5">
    <source>
        <dbReference type="ARBA" id="ARBA00022679"/>
    </source>
</evidence>
<dbReference type="SMART" id="SM00387">
    <property type="entry name" value="HATPase_c"/>
    <property type="match status" value="1"/>
</dbReference>
<dbReference type="SUPFAM" id="SSF158472">
    <property type="entry name" value="HAMP domain-like"/>
    <property type="match status" value="1"/>
</dbReference>
<organism evidence="14 15">
    <name type="scientific">Novosphingobium clariflavum</name>
    <dbReference type="NCBI Taxonomy" id="2029884"/>
    <lineage>
        <taxon>Bacteria</taxon>
        <taxon>Pseudomonadati</taxon>
        <taxon>Pseudomonadota</taxon>
        <taxon>Alphaproteobacteria</taxon>
        <taxon>Sphingomonadales</taxon>
        <taxon>Sphingomonadaceae</taxon>
        <taxon>Novosphingobium</taxon>
    </lineage>
</organism>
<dbReference type="InterPro" id="IPR050428">
    <property type="entry name" value="TCS_sensor_his_kinase"/>
</dbReference>
<dbReference type="InterPro" id="IPR005467">
    <property type="entry name" value="His_kinase_dom"/>
</dbReference>
<dbReference type="GO" id="GO:0016301">
    <property type="term" value="F:kinase activity"/>
    <property type="evidence" value="ECO:0007669"/>
    <property type="project" value="UniProtKB-KW"/>
</dbReference>
<evidence type="ECO:0000256" key="9">
    <source>
        <dbReference type="ARBA" id="ARBA00023012"/>
    </source>
</evidence>
<name>A0ABV6S5P9_9SPHN</name>
<dbReference type="Pfam" id="PF00672">
    <property type="entry name" value="HAMP"/>
    <property type="match status" value="1"/>
</dbReference>
<dbReference type="InterPro" id="IPR004358">
    <property type="entry name" value="Sig_transdc_His_kin-like_C"/>
</dbReference>
<sequence>MREKLRRRAARLLRSTSFRLFVPVVLFQLVATGGVLAFVWISSQQSVRDEQHALVEDLRDDLLAAYEDGGMAGLRTTIDTRLRAEGRRAPVMLLAGPDGRRVTGNLDALPPRGDVRGDWQQGDWFSTTLYRSDFSQPELMTLVEARLPDGSTLLAGVETGRDLKLQRSFEQALLAALLLALPLSMLVAFLTSRLVGRRVHDMAQTAHRVGAGAFDARVPLDGSGDAFDELAGEINGMLARIETLVGELRVVAEGLAHDLRSPVTRLRSALEQAAVEARDPAAEAAMNRALAEADTLTRILTTALQIGRAEAGIGRERFEQTALGPFLEDLAALYEPYAEDEGFALTAEAPEGLVVRLHRELMGQALGNLVDNAVKYAQGGNAIAVFAARHNGQVVLGVRDNGPGIPAEQREAALQRFGRLDPTRSVAGTGLGLALAEAVAKLHDGRVELTDAPGGGLEVRLVLGAG</sequence>
<dbReference type="InterPro" id="IPR003594">
    <property type="entry name" value="HATPase_dom"/>
</dbReference>
<evidence type="ECO:0000256" key="2">
    <source>
        <dbReference type="ARBA" id="ARBA00004370"/>
    </source>
</evidence>
<evidence type="ECO:0000256" key="3">
    <source>
        <dbReference type="ARBA" id="ARBA00012438"/>
    </source>
</evidence>
<dbReference type="SUPFAM" id="SSF47384">
    <property type="entry name" value="Homodimeric domain of signal transducing histidine kinase"/>
    <property type="match status" value="1"/>
</dbReference>
<dbReference type="CDD" id="cd00075">
    <property type="entry name" value="HATPase"/>
    <property type="match status" value="1"/>
</dbReference>
<dbReference type="Proteomes" id="UP001589858">
    <property type="component" value="Unassembled WGS sequence"/>
</dbReference>
<dbReference type="InterPro" id="IPR003661">
    <property type="entry name" value="HisK_dim/P_dom"/>
</dbReference>
<dbReference type="EC" id="2.7.13.3" evidence="3"/>
<dbReference type="PANTHER" id="PTHR45436">
    <property type="entry name" value="SENSOR HISTIDINE KINASE YKOH"/>
    <property type="match status" value="1"/>
</dbReference>
<comment type="subcellular location">
    <subcellularLocation>
        <location evidence="2">Membrane</location>
    </subcellularLocation>
</comment>
<accession>A0ABV6S5P9</accession>
<evidence type="ECO:0000256" key="11">
    <source>
        <dbReference type="SAM" id="Phobius"/>
    </source>
</evidence>
<dbReference type="PROSITE" id="PS50885">
    <property type="entry name" value="HAMP"/>
    <property type="match status" value="1"/>
</dbReference>
<evidence type="ECO:0000256" key="8">
    <source>
        <dbReference type="ARBA" id="ARBA00022989"/>
    </source>
</evidence>
<gene>
    <name evidence="14" type="ORF">ACFFF8_08080</name>
</gene>
<feature type="transmembrane region" description="Helical" evidence="11">
    <location>
        <begin position="172"/>
        <end position="192"/>
    </location>
</feature>
<evidence type="ECO:0000256" key="4">
    <source>
        <dbReference type="ARBA" id="ARBA00022553"/>
    </source>
</evidence>
<dbReference type="Gene3D" id="6.10.340.10">
    <property type="match status" value="1"/>
</dbReference>